<evidence type="ECO:0000259" key="1">
    <source>
        <dbReference type="PROSITE" id="PS51186"/>
    </source>
</evidence>
<organism evidence="2 3">
    <name type="scientific">Enterovibrio norvegicus</name>
    <dbReference type="NCBI Taxonomy" id="188144"/>
    <lineage>
        <taxon>Bacteria</taxon>
        <taxon>Pseudomonadati</taxon>
        <taxon>Pseudomonadota</taxon>
        <taxon>Gammaproteobacteria</taxon>
        <taxon>Vibrionales</taxon>
        <taxon>Vibrionaceae</taxon>
        <taxon>Enterovibrio</taxon>
    </lineage>
</organism>
<evidence type="ECO:0000313" key="2">
    <source>
        <dbReference type="EMBL" id="PMN86931.1"/>
    </source>
</evidence>
<dbReference type="GO" id="GO:0016747">
    <property type="term" value="F:acyltransferase activity, transferring groups other than amino-acyl groups"/>
    <property type="evidence" value="ECO:0007669"/>
    <property type="project" value="InterPro"/>
</dbReference>
<comment type="caution">
    <text evidence="2">The sequence shown here is derived from an EMBL/GenBank/DDBJ whole genome shotgun (WGS) entry which is preliminary data.</text>
</comment>
<dbReference type="CDD" id="cd04301">
    <property type="entry name" value="NAT_SF"/>
    <property type="match status" value="1"/>
</dbReference>
<gene>
    <name evidence="2" type="ORF">BCT23_24595</name>
</gene>
<dbReference type="PANTHER" id="PTHR43328:SF1">
    <property type="entry name" value="N-ACETYLTRANSFERASE DOMAIN-CONTAINING PROTEIN"/>
    <property type="match status" value="1"/>
</dbReference>
<dbReference type="PANTHER" id="PTHR43328">
    <property type="entry name" value="ACETYLTRANSFERASE-RELATED"/>
    <property type="match status" value="1"/>
</dbReference>
<dbReference type="EMBL" id="MDAL01000079">
    <property type="protein sequence ID" value="PMN86931.1"/>
    <property type="molecule type" value="Genomic_DNA"/>
</dbReference>
<proteinExistence type="predicted"/>
<dbReference type="Proteomes" id="UP000235387">
    <property type="component" value="Unassembled WGS sequence"/>
</dbReference>
<accession>A0A2N7L337</accession>
<keyword evidence="2" id="KW-0808">Transferase</keyword>
<dbReference type="PROSITE" id="PS51186">
    <property type="entry name" value="GNAT"/>
    <property type="match status" value="1"/>
</dbReference>
<dbReference type="Pfam" id="PF00583">
    <property type="entry name" value="Acetyltransf_1"/>
    <property type="match status" value="1"/>
</dbReference>
<dbReference type="RefSeq" id="WP_102392470.1">
    <property type="nucleotide sequence ID" value="NZ_MDAG01000030.1"/>
</dbReference>
<dbReference type="AlphaFoldDB" id="A0A2N7L337"/>
<protein>
    <submittedName>
        <fullName evidence="2">GNAT family N-acetyltransferase</fullName>
    </submittedName>
</protein>
<dbReference type="InterPro" id="IPR000182">
    <property type="entry name" value="GNAT_dom"/>
</dbReference>
<evidence type="ECO:0000313" key="3">
    <source>
        <dbReference type="Proteomes" id="UP000235387"/>
    </source>
</evidence>
<dbReference type="InterPro" id="IPR016181">
    <property type="entry name" value="Acyl_CoA_acyltransferase"/>
</dbReference>
<feature type="domain" description="N-acetyltransferase" evidence="1">
    <location>
        <begin position="3"/>
        <end position="163"/>
    </location>
</feature>
<dbReference type="SUPFAM" id="SSF55729">
    <property type="entry name" value="Acyl-CoA N-acyltransferases (Nat)"/>
    <property type="match status" value="1"/>
</dbReference>
<dbReference type="Gene3D" id="3.40.630.30">
    <property type="match status" value="1"/>
</dbReference>
<reference evidence="3" key="1">
    <citation type="submission" date="2016-07" db="EMBL/GenBank/DDBJ databases">
        <title>Nontailed viruses are major unrecognized killers of bacteria in the ocean.</title>
        <authorList>
            <person name="Kauffman K."/>
            <person name="Hussain F."/>
            <person name="Yang J."/>
            <person name="Arevalo P."/>
            <person name="Brown J."/>
            <person name="Cutler M."/>
            <person name="Kelly L."/>
            <person name="Polz M.F."/>
        </authorList>
    </citation>
    <scope>NUCLEOTIDE SEQUENCE [LARGE SCALE GENOMIC DNA]</scope>
    <source>
        <strain evidence="3">10N.261.45.A10</strain>
    </source>
</reference>
<sequence>MPVIIRPSEPRDISAIQQLYSCPKAQAGTLQLPLPSLSLWEKRMNHLPENTFSLVADENNVIVGQLGFHVSENQRRRHVGEFGMAVHDDHVGKGVGSKLVEKVIDLADNWLNLRRIELTVYCDNEAAIALYKKFGFGVEGTAIGYAFRNGRYVNAHYMARSNPSL</sequence>
<name>A0A2N7L337_9GAMM</name>